<accession>A0A7R8CAV3</accession>
<evidence type="ECO:0000313" key="1">
    <source>
        <dbReference type="EMBL" id="CAF2750396.1"/>
    </source>
</evidence>
<keyword evidence="2" id="KW-1185">Reference proteome</keyword>
<gene>
    <name evidence="1" type="ORF">LSAA_1441</name>
</gene>
<name>A0A7R8CAV3_LEPSM</name>
<evidence type="ECO:0000313" key="2">
    <source>
        <dbReference type="Proteomes" id="UP000675881"/>
    </source>
</evidence>
<sequence length="108" mass="11803">MTRRTTDRVMSSSPKETFNSRSQLEIMCVFLRFIEKSEISLKLFIVSNEALIDCTISSSDPIASEGSLGHVAWSEVDLHALNNLGSSSLTESGPPPDLEIDDVSLGPF</sequence>
<dbReference type="AlphaFoldDB" id="A0A7R8CAV3"/>
<proteinExistence type="predicted"/>
<dbReference type="Proteomes" id="UP000675881">
    <property type="component" value="Chromosome 1"/>
</dbReference>
<reference evidence="1" key="1">
    <citation type="submission" date="2021-02" db="EMBL/GenBank/DDBJ databases">
        <authorList>
            <person name="Bekaert M."/>
        </authorList>
    </citation>
    <scope>NUCLEOTIDE SEQUENCE</scope>
    <source>
        <strain evidence="1">IoA-00</strain>
    </source>
</reference>
<dbReference type="EMBL" id="HG994580">
    <property type="protein sequence ID" value="CAF2750396.1"/>
    <property type="molecule type" value="Genomic_DNA"/>
</dbReference>
<organism evidence="1 2">
    <name type="scientific">Lepeophtheirus salmonis</name>
    <name type="common">Salmon louse</name>
    <name type="synonym">Caligus salmonis</name>
    <dbReference type="NCBI Taxonomy" id="72036"/>
    <lineage>
        <taxon>Eukaryota</taxon>
        <taxon>Metazoa</taxon>
        <taxon>Ecdysozoa</taxon>
        <taxon>Arthropoda</taxon>
        <taxon>Crustacea</taxon>
        <taxon>Multicrustacea</taxon>
        <taxon>Hexanauplia</taxon>
        <taxon>Copepoda</taxon>
        <taxon>Siphonostomatoida</taxon>
        <taxon>Caligidae</taxon>
        <taxon>Lepeophtheirus</taxon>
    </lineage>
</organism>
<protein>
    <submittedName>
        <fullName evidence="1">(salmon louse) hypothetical protein</fullName>
    </submittedName>
</protein>